<keyword evidence="3" id="KW-0269">Exonuclease</keyword>
<dbReference type="CDD" id="cd00840">
    <property type="entry name" value="MPP_Mre11_N"/>
    <property type="match status" value="1"/>
</dbReference>
<dbReference type="RefSeq" id="WP_309043288.1">
    <property type="nucleotide sequence ID" value="NZ_QGTW01000007.1"/>
</dbReference>
<dbReference type="PIRSF" id="PIRSF033091">
    <property type="entry name" value="Pesterase_YhaO"/>
    <property type="match status" value="1"/>
</dbReference>
<dbReference type="InterPro" id="IPR041796">
    <property type="entry name" value="Mre11_N"/>
</dbReference>
<dbReference type="InterPro" id="IPR029052">
    <property type="entry name" value="Metallo-depent_PP-like"/>
</dbReference>
<gene>
    <name evidence="3" type="ORF">DFO73_107133</name>
</gene>
<comment type="caution">
    <text evidence="3">The sequence shown here is derived from an EMBL/GenBank/DDBJ whole genome shotgun (WGS) entry which is preliminary data.</text>
</comment>
<reference evidence="3 4" key="1">
    <citation type="submission" date="2018-05" db="EMBL/GenBank/DDBJ databases">
        <title>Freshwater and sediment microbial communities from various areas in North America, analyzing microbe dynamics in response to fracking.</title>
        <authorList>
            <person name="Lamendella R."/>
        </authorList>
    </citation>
    <scope>NUCLEOTIDE SEQUENCE [LARGE SCALE GENOMIC DNA]</scope>
    <source>
        <strain evidence="3 4">15_TX</strain>
    </source>
</reference>
<dbReference type="AlphaFoldDB" id="A0A2V2ZTU8"/>
<dbReference type="EMBL" id="QGTW01000007">
    <property type="protein sequence ID" value="PWW27823.1"/>
    <property type="molecule type" value="Genomic_DNA"/>
</dbReference>
<dbReference type="Proteomes" id="UP000247150">
    <property type="component" value="Unassembled WGS sequence"/>
</dbReference>
<keyword evidence="3" id="KW-0540">Nuclease</keyword>
<feature type="domain" description="Calcineurin-like phosphoesterase" evidence="2">
    <location>
        <begin position="15"/>
        <end position="211"/>
    </location>
</feature>
<name>A0A2V2ZTU8_9BACI</name>
<accession>A0A2V2ZTU8</accession>
<dbReference type="InterPro" id="IPR004843">
    <property type="entry name" value="Calcineurin-like_PHP"/>
</dbReference>
<evidence type="ECO:0000313" key="3">
    <source>
        <dbReference type="EMBL" id="PWW27823.1"/>
    </source>
</evidence>
<evidence type="ECO:0000259" key="2">
    <source>
        <dbReference type="Pfam" id="PF00149"/>
    </source>
</evidence>
<dbReference type="InterPro" id="IPR050535">
    <property type="entry name" value="DNA_Repair-Maintenance_Comp"/>
</dbReference>
<dbReference type="InterPro" id="IPR014576">
    <property type="entry name" value="Pesterase_YhaO"/>
</dbReference>
<dbReference type="PANTHER" id="PTHR30337:SF7">
    <property type="entry name" value="PHOSPHOESTERASE"/>
    <property type="match status" value="1"/>
</dbReference>
<organism evidence="3 4">
    <name type="scientific">Cytobacillus oceanisediminis</name>
    <dbReference type="NCBI Taxonomy" id="665099"/>
    <lineage>
        <taxon>Bacteria</taxon>
        <taxon>Bacillati</taxon>
        <taxon>Bacillota</taxon>
        <taxon>Bacilli</taxon>
        <taxon>Bacillales</taxon>
        <taxon>Bacillaceae</taxon>
        <taxon>Cytobacillus</taxon>
    </lineage>
</organism>
<keyword evidence="1" id="KW-0378">Hydrolase</keyword>
<sequence length="418" mass="47955">MKEKERKEVYMKRVTFIHAADLHLDSPMAGLKSLPPAIFKRLQESTFAAFSKIVDAAIIHSVDFVILAGDLFDGEDRSIRAQIRFRKEMERLAERGIPVFAVHGNHDHMEGRWVHMPMPDNVHVFSHEVEVMKHTVKNGTSVHLYGFSYPRRHVLERMIDRYTRKDGADLHIGILHGHFEGSSEHDKYAPFRLKDLLEKDFDYWALGHIHKRETLNEQPPAIYPGNIQGRNRKETGPKGYYLVELTESGAKTEFLEASAVIWEEAKVDASNADSFHDLFGMCKCLMEDMRQNTKGTIVNLTLNNVSLARHEIKSIENGELLDALQEEEIEEESFVWVSNLAVNEKRIWSKEKLAYESDFFSELFKTAEQVADISESTLPLYGHPLAGKYLGDIHEDEKRRLAGEAEALLVDLLYKEHA</sequence>
<dbReference type="Pfam" id="PF00149">
    <property type="entry name" value="Metallophos"/>
    <property type="match status" value="1"/>
</dbReference>
<dbReference type="SUPFAM" id="SSF56300">
    <property type="entry name" value="Metallo-dependent phosphatases"/>
    <property type="match status" value="1"/>
</dbReference>
<evidence type="ECO:0000313" key="4">
    <source>
        <dbReference type="Proteomes" id="UP000247150"/>
    </source>
</evidence>
<proteinExistence type="predicted"/>
<evidence type="ECO:0000256" key="1">
    <source>
        <dbReference type="ARBA" id="ARBA00022801"/>
    </source>
</evidence>
<dbReference type="Gene3D" id="3.60.21.10">
    <property type="match status" value="1"/>
</dbReference>
<protein>
    <submittedName>
        <fullName evidence="3">DNA repair exonuclease SbcCD nuclease subunit</fullName>
    </submittedName>
</protein>
<dbReference type="GO" id="GO:0004527">
    <property type="term" value="F:exonuclease activity"/>
    <property type="evidence" value="ECO:0007669"/>
    <property type="project" value="UniProtKB-KW"/>
</dbReference>
<dbReference type="PANTHER" id="PTHR30337">
    <property type="entry name" value="COMPONENT OF ATP-DEPENDENT DSDNA EXONUCLEASE"/>
    <property type="match status" value="1"/>
</dbReference>